<dbReference type="CDD" id="cd00609">
    <property type="entry name" value="AAT_like"/>
    <property type="match status" value="1"/>
</dbReference>
<feature type="domain" description="Aminotransferase class I/classII large" evidence="3">
    <location>
        <begin position="82"/>
        <end position="434"/>
    </location>
</feature>
<comment type="similarity">
    <text evidence="1">Belongs to the class-I pyridoxal-phosphate-dependent aminotransferase family.</text>
</comment>
<dbReference type="InterPro" id="IPR015421">
    <property type="entry name" value="PyrdxlP-dep_Trfase_major"/>
</dbReference>
<dbReference type="InterPro" id="IPR015422">
    <property type="entry name" value="PyrdxlP-dep_Trfase_small"/>
</dbReference>
<organism evidence="4 5">
    <name type="scientific">Marasmius crinis-equi</name>
    <dbReference type="NCBI Taxonomy" id="585013"/>
    <lineage>
        <taxon>Eukaryota</taxon>
        <taxon>Fungi</taxon>
        <taxon>Dikarya</taxon>
        <taxon>Basidiomycota</taxon>
        <taxon>Agaricomycotina</taxon>
        <taxon>Agaricomycetes</taxon>
        <taxon>Agaricomycetidae</taxon>
        <taxon>Agaricales</taxon>
        <taxon>Marasmiineae</taxon>
        <taxon>Marasmiaceae</taxon>
        <taxon>Marasmius</taxon>
    </lineage>
</organism>
<dbReference type="InterPro" id="IPR050478">
    <property type="entry name" value="Ethylene_sulfur-biosynth"/>
</dbReference>
<dbReference type="PANTHER" id="PTHR43795">
    <property type="entry name" value="BIFUNCTIONAL ASPARTATE AMINOTRANSFERASE AND GLUTAMATE/ASPARTATE-PREPHENATE AMINOTRANSFERASE-RELATED"/>
    <property type="match status" value="1"/>
</dbReference>
<evidence type="ECO:0000259" key="3">
    <source>
        <dbReference type="Pfam" id="PF00155"/>
    </source>
</evidence>
<dbReference type="PANTHER" id="PTHR43795:SF63">
    <property type="entry name" value="PUTATIVE (AFU_ORTHOLOGUE AFUA_4G00630)-RELATED"/>
    <property type="match status" value="1"/>
</dbReference>
<dbReference type="Gene3D" id="3.40.640.10">
    <property type="entry name" value="Type I PLP-dependent aspartate aminotransferase-like (Major domain)"/>
    <property type="match status" value="1"/>
</dbReference>
<dbReference type="InterPro" id="IPR004839">
    <property type="entry name" value="Aminotransferase_I/II_large"/>
</dbReference>
<dbReference type="SUPFAM" id="SSF53383">
    <property type="entry name" value="PLP-dependent transferases"/>
    <property type="match status" value="1"/>
</dbReference>
<keyword evidence="5" id="KW-1185">Reference proteome</keyword>
<comment type="caution">
    <text evidence="4">The sequence shown here is derived from an EMBL/GenBank/DDBJ whole genome shotgun (WGS) entry which is preliminary data.</text>
</comment>
<evidence type="ECO:0000256" key="2">
    <source>
        <dbReference type="ARBA" id="ARBA00022898"/>
    </source>
</evidence>
<gene>
    <name evidence="4" type="ORF">V5O48_010293</name>
</gene>
<name>A0ABR3F8P4_9AGAR</name>
<accession>A0ABR3F8P4</accession>
<dbReference type="InterPro" id="IPR015424">
    <property type="entry name" value="PyrdxlP-dep_Trfase"/>
</dbReference>
<protein>
    <recommendedName>
        <fullName evidence="3">Aminotransferase class I/classII large domain-containing protein</fullName>
    </recommendedName>
</protein>
<keyword evidence="2" id="KW-0663">Pyridoxal phosphate</keyword>
<dbReference type="Proteomes" id="UP001465976">
    <property type="component" value="Unassembled WGS sequence"/>
</dbReference>
<dbReference type="PRINTS" id="PR00753">
    <property type="entry name" value="ACCSYNTHASE"/>
</dbReference>
<reference evidence="4 5" key="1">
    <citation type="submission" date="2024-02" db="EMBL/GenBank/DDBJ databases">
        <title>A draft genome for the cacao thread blight pathogen Marasmius crinis-equi.</title>
        <authorList>
            <person name="Cohen S.P."/>
            <person name="Baruah I.K."/>
            <person name="Amoako-Attah I."/>
            <person name="Bukari Y."/>
            <person name="Meinhardt L.W."/>
            <person name="Bailey B.A."/>
        </authorList>
    </citation>
    <scope>NUCLEOTIDE SEQUENCE [LARGE SCALE GENOMIC DNA]</scope>
    <source>
        <strain evidence="4 5">GH-76</strain>
    </source>
</reference>
<dbReference type="PROSITE" id="PS00105">
    <property type="entry name" value="AA_TRANSFER_CLASS_1"/>
    <property type="match status" value="1"/>
</dbReference>
<evidence type="ECO:0000313" key="5">
    <source>
        <dbReference type="Proteomes" id="UP001465976"/>
    </source>
</evidence>
<dbReference type="EMBL" id="JBAHYK010000733">
    <property type="protein sequence ID" value="KAL0571666.1"/>
    <property type="molecule type" value="Genomic_DNA"/>
</dbReference>
<sequence length="441" mass="48926">MSANNLSTRGAEASESSSERNLRWNVSSNLYHPDSNPDGYISLGIAENALMHDELLKFLNSKSIISSALLFTYGDGPYGSKRITDAFAGLLNNWFKPSRPVVKEHIMVTNGVTSAIEHLAWALANPGESILLGRPYYRNFLPDISLRFGVEVVSVSFGPGEIDPFGVNAAKKYEEALEESKKRGVKIRALLICNPHNPLGRCYSREILVELMKFCQKYRIHLISDEIYALSVWKNQVDAAKDPAEGAGEGFSSVLSIDPTGIIDPCLVHVLWGTSKDFGANGIRLGVLISQAAPKLLDACKTCGLYSSPSSFAENAAIEIFNNEKFVEDYVRSNRERLSEAHRYAIERLKEHGIEYTTGINAGLFLWIDLGKAWREKHPEEIEGLGCTSDSVIFGKLMAEKVYLVRGDEAGAEEAGWFRLVFSQPREIVDEGIKRMVRALQ</sequence>
<dbReference type="Gene3D" id="3.90.1150.10">
    <property type="entry name" value="Aspartate Aminotransferase, domain 1"/>
    <property type="match status" value="1"/>
</dbReference>
<proteinExistence type="inferred from homology"/>
<evidence type="ECO:0000256" key="1">
    <source>
        <dbReference type="ARBA" id="ARBA00007441"/>
    </source>
</evidence>
<dbReference type="Pfam" id="PF00155">
    <property type="entry name" value="Aminotran_1_2"/>
    <property type="match status" value="1"/>
</dbReference>
<evidence type="ECO:0000313" key="4">
    <source>
        <dbReference type="EMBL" id="KAL0571666.1"/>
    </source>
</evidence>
<dbReference type="InterPro" id="IPR004838">
    <property type="entry name" value="NHTrfase_class1_PyrdxlP-BS"/>
</dbReference>